<keyword evidence="1" id="KW-0732">Signal</keyword>
<dbReference type="RefSeq" id="WP_163387351.1">
    <property type="nucleotide sequence ID" value="NZ_JAUFQS010000016.1"/>
</dbReference>
<evidence type="ECO:0000313" key="3">
    <source>
        <dbReference type="Proteomes" id="UP001236663"/>
    </source>
</evidence>
<evidence type="ECO:0008006" key="4">
    <source>
        <dbReference type="Google" id="ProtNLM"/>
    </source>
</evidence>
<dbReference type="Proteomes" id="UP001236663">
    <property type="component" value="Unassembled WGS sequence"/>
</dbReference>
<sequence>MKTLATLVLTFSLALGSMAADKSLMEISSIEAKEQRFTLRLAEAAGQVIVSIYDPAGKLIDRNHYKVNSPLNIPYNLSKMPEGKYKVKLETKEETVSFDVENRKKVEKKLLAYAKVIDNKTFTLKVLGVEKPGTEVTIFDNSHTKIATDVIQETGGFVKKYHLKFLKLEEVYLRVTDADGRIKYLYLD</sequence>
<keyword evidence="3" id="KW-1185">Reference proteome</keyword>
<reference evidence="3" key="1">
    <citation type="journal article" date="2019" name="Int. J. Syst. Evol. Microbiol.">
        <title>The Global Catalogue of Microorganisms (GCM) 10K type strain sequencing project: providing services to taxonomists for standard genome sequencing and annotation.</title>
        <authorList>
            <consortium name="The Broad Institute Genomics Platform"/>
            <consortium name="The Broad Institute Genome Sequencing Center for Infectious Disease"/>
            <person name="Wu L."/>
            <person name="Ma J."/>
        </authorList>
    </citation>
    <scope>NUCLEOTIDE SEQUENCE [LARGE SCALE GENOMIC DNA]</scope>
    <source>
        <strain evidence="3">CECT 7706</strain>
    </source>
</reference>
<organism evidence="2 3">
    <name type="scientific">Cyclobacterium jeungdonense</name>
    <dbReference type="NCBI Taxonomy" id="708087"/>
    <lineage>
        <taxon>Bacteria</taxon>
        <taxon>Pseudomonadati</taxon>
        <taxon>Bacteroidota</taxon>
        <taxon>Cytophagia</taxon>
        <taxon>Cytophagales</taxon>
        <taxon>Cyclobacteriaceae</taxon>
        <taxon>Cyclobacterium</taxon>
    </lineage>
</organism>
<evidence type="ECO:0000256" key="1">
    <source>
        <dbReference type="SAM" id="SignalP"/>
    </source>
</evidence>
<evidence type="ECO:0000313" key="2">
    <source>
        <dbReference type="EMBL" id="MDN3689025.1"/>
    </source>
</evidence>
<feature type="chain" id="PRO_5047256810" description="Por secretion system C-terminal sorting domain-containing protein" evidence="1">
    <location>
        <begin position="20"/>
        <end position="188"/>
    </location>
</feature>
<comment type="caution">
    <text evidence="2">The sequence shown here is derived from an EMBL/GenBank/DDBJ whole genome shotgun (WGS) entry which is preliminary data.</text>
</comment>
<protein>
    <recommendedName>
        <fullName evidence="4">Por secretion system C-terminal sorting domain-containing protein</fullName>
    </recommendedName>
</protein>
<dbReference type="EMBL" id="JAUFQS010000016">
    <property type="protein sequence ID" value="MDN3689025.1"/>
    <property type="molecule type" value="Genomic_DNA"/>
</dbReference>
<name>A0ABT8CB87_9BACT</name>
<gene>
    <name evidence="2" type="ORF">QWZ15_14390</name>
</gene>
<proteinExistence type="predicted"/>
<accession>A0ABT8CB87</accession>
<feature type="signal peptide" evidence="1">
    <location>
        <begin position="1"/>
        <end position="19"/>
    </location>
</feature>